<dbReference type="SUPFAM" id="SSF47413">
    <property type="entry name" value="lambda repressor-like DNA-binding domains"/>
    <property type="match status" value="1"/>
</dbReference>
<keyword evidence="3" id="KW-1185">Reference proteome</keyword>
<dbReference type="Gene3D" id="1.10.260.40">
    <property type="entry name" value="lambda repressor-like DNA-binding domains"/>
    <property type="match status" value="1"/>
</dbReference>
<dbReference type="Proteomes" id="UP001620408">
    <property type="component" value="Unassembled WGS sequence"/>
</dbReference>
<dbReference type="CDD" id="cd00093">
    <property type="entry name" value="HTH_XRE"/>
    <property type="match status" value="1"/>
</dbReference>
<reference evidence="2 3" key="1">
    <citation type="submission" date="2020-10" db="EMBL/GenBank/DDBJ databases">
        <title>Phylogeny of dyella-like bacteria.</title>
        <authorList>
            <person name="Fu J."/>
        </authorList>
    </citation>
    <scope>NUCLEOTIDE SEQUENCE [LARGE SCALE GENOMIC DNA]</scope>
    <source>
        <strain evidence="2 3">BB4</strain>
    </source>
</reference>
<dbReference type="EMBL" id="JADIKD010000010">
    <property type="protein sequence ID" value="MFK2917859.1"/>
    <property type="molecule type" value="Genomic_DNA"/>
</dbReference>
<dbReference type="SMART" id="SM00530">
    <property type="entry name" value="HTH_XRE"/>
    <property type="match status" value="1"/>
</dbReference>
<dbReference type="InterPro" id="IPR001387">
    <property type="entry name" value="Cro/C1-type_HTH"/>
</dbReference>
<comment type="caution">
    <text evidence="2">The sequence shown here is derived from an EMBL/GenBank/DDBJ whole genome shotgun (WGS) entry which is preliminary data.</text>
</comment>
<dbReference type="RefSeq" id="WP_379986573.1">
    <property type="nucleotide sequence ID" value="NZ_JADIKD010000010.1"/>
</dbReference>
<organism evidence="2 3">
    <name type="scientific">Dyella koreensis</name>
    <dbReference type="NCBI Taxonomy" id="311235"/>
    <lineage>
        <taxon>Bacteria</taxon>
        <taxon>Pseudomonadati</taxon>
        <taxon>Pseudomonadota</taxon>
        <taxon>Gammaproteobacteria</taxon>
        <taxon>Lysobacterales</taxon>
        <taxon>Rhodanobacteraceae</taxon>
        <taxon>Dyella</taxon>
    </lineage>
</organism>
<evidence type="ECO:0000313" key="3">
    <source>
        <dbReference type="Proteomes" id="UP001620408"/>
    </source>
</evidence>
<accession>A0ABW8K4P1</accession>
<sequence>MTCKNHNWVNRQQASDEDRREYERERLILWTTELLAELMEQTGTSKADLARKLGVSRAHITQMLSGARNVTLNTLADASWALGRRAVVKLEPLRSNEFISSPVHAVTHGAPRVVEFAKKGCAPVGDVKIEAKDAFFAGLYAGVA</sequence>
<dbReference type="Pfam" id="PF01381">
    <property type="entry name" value="HTH_3"/>
    <property type="match status" value="1"/>
</dbReference>
<proteinExistence type="predicted"/>
<name>A0ABW8K4P1_9GAMM</name>
<dbReference type="PROSITE" id="PS50943">
    <property type="entry name" value="HTH_CROC1"/>
    <property type="match status" value="1"/>
</dbReference>
<gene>
    <name evidence="2" type="ORF">ISS97_11355</name>
</gene>
<protein>
    <submittedName>
        <fullName evidence="2">Helix-turn-helix transcriptional regulator</fullName>
    </submittedName>
</protein>
<dbReference type="InterPro" id="IPR010982">
    <property type="entry name" value="Lambda_DNA-bd_dom_sf"/>
</dbReference>
<evidence type="ECO:0000313" key="2">
    <source>
        <dbReference type="EMBL" id="MFK2917859.1"/>
    </source>
</evidence>
<evidence type="ECO:0000259" key="1">
    <source>
        <dbReference type="PROSITE" id="PS50943"/>
    </source>
</evidence>
<feature type="domain" description="HTH cro/C1-type" evidence="1">
    <location>
        <begin position="35"/>
        <end position="90"/>
    </location>
</feature>